<comment type="caution">
    <text evidence="3">The sequence shown here is derived from an EMBL/GenBank/DDBJ whole genome shotgun (WGS) entry which is preliminary data.</text>
</comment>
<dbReference type="PANTHER" id="PTHR34475:SF1">
    <property type="entry name" value="CYTOSKELETON PROTEIN RODZ"/>
    <property type="match status" value="1"/>
</dbReference>
<reference evidence="3" key="1">
    <citation type="submission" date="2017-05" db="EMBL/GenBank/DDBJ databases">
        <title>The Genome Sequence of Enterococcus sp. 9D6_DIV0238.</title>
        <authorList>
            <consortium name="The Broad Institute Genomics Platform"/>
            <consortium name="The Broad Institute Genomic Center for Infectious Diseases"/>
            <person name="Earl A."/>
            <person name="Manson A."/>
            <person name="Schwartman J."/>
            <person name="Gilmore M."/>
            <person name="Abouelleil A."/>
            <person name="Cao P."/>
            <person name="Chapman S."/>
            <person name="Cusick C."/>
            <person name="Shea T."/>
            <person name="Young S."/>
            <person name="Neafsey D."/>
            <person name="Nusbaum C."/>
            <person name="Birren B."/>
        </authorList>
    </citation>
    <scope>NUCLEOTIDE SEQUENCE [LARGE SCALE GENOMIC DNA]</scope>
    <source>
        <strain evidence="3">9D6_DIV0238</strain>
    </source>
</reference>
<dbReference type="InterPro" id="IPR001387">
    <property type="entry name" value="Cro/C1-type_HTH"/>
</dbReference>
<dbReference type="OrthoDB" id="9797543at2"/>
<gene>
    <name evidence="3" type="ORF">A5889_002709</name>
</gene>
<keyword evidence="2" id="KW-0472">Membrane</keyword>
<dbReference type="RefSeq" id="WP_087641790.1">
    <property type="nucleotide sequence ID" value="NZ_CP147246.1"/>
</dbReference>
<keyword evidence="2" id="KW-1133">Transmembrane helix</keyword>
<dbReference type="PANTHER" id="PTHR34475">
    <property type="match status" value="1"/>
</dbReference>
<feature type="region of interest" description="Disordered" evidence="1">
    <location>
        <begin position="153"/>
        <end position="189"/>
    </location>
</feature>
<accession>A0A200J0S6</accession>
<dbReference type="GO" id="GO:0003677">
    <property type="term" value="F:DNA binding"/>
    <property type="evidence" value="ECO:0007669"/>
    <property type="project" value="InterPro"/>
</dbReference>
<dbReference type="Pfam" id="PF13413">
    <property type="entry name" value="HTH_25"/>
    <property type="match status" value="1"/>
</dbReference>
<evidence type="ECO:0000313" key="3">
    <source>
        <dbReference type="EMBL" id="OUZ30421.1"/>
    </source>
</evidence>
<dbReference type="InterPro" id="IPR010982">
    <property type="entry name" value="Lambda_DNA-bd_dom_sf"/>
</dbReference>
<protein>
    <submittedName>
        <fullName evidence="3">Uncharacterized protein</fullName>
    </submittedName>
</protein>
<feature type="transmembrane region" description="Helical" evidence="2">
    <location>
        <begin position="113"/>
        <end position="134"/>
    </location>
</feature>
<keyword evidence="2" id="KW-0812">Transmembrane</keyword>
<dbReference type="InterPro" id="IPR050400">
    <property type="entry name" value="Bact_Cytoskel_RodZ"/>
</dbReference>
<organism evidence="3">
    <name type="scientific">Candidatus Enterococcus dunnyi</name>
    <dbReference type="NCBI Taxonomy" id="1834192"/>
    <lineage>
        <taxon>Bacteria</taxon>
        <taxon>Bacillati</taxon>
        <taxon>Bacillota</taxon>
        <taxon>Bacilli</taxon>
        <taxon>Lactobacillales</taxon>
        <taxon>Enterococcaceae</taxon>
        <taxon>Enterococcus</taxon>
    </lineage>
</organism>
<dbReference type="AlphaFoldDB" id="A0A200J0S6"/>
<dbReference type="SUPFAM" id="SSF47413">
    <property type="entry name" value="lambda repressor-like DNA-binding domains"/>
    <property type="match status" value="1"/>
</dbReference>
<sequence>MASVNIGKKLRDARLQRNMSLDELQQITKTQKRYLIAIEENDFDSMPGTFYVRAFIRQYASAVGLDGNELVEVYDGKTEAAAAESSIQYETLDESRTQMYDEESSFKRFTRSLPAIIFSLIGLAIAVVVFYITWQDRQANPIIQKPDTAIIRESSSDSSTESSQAPVSSTTESSSTTSSSSSEPKEPTVVSFLGESGTTVNMSATNAATPTKLDFSAIIAPCWVGVYIPTAENNDNGYFFQQTVQPGQTQSVEIPEGTTQFTISLGASEYMEFKVDGQAAVFNPNNTGIGPRNINMSLEYAQTQQSSQSSEQVQQTPPA</sequence>
<evidence type="ECO:0000256" key="1">
    <source>
        <dbReference type="SAM" id="MobiDB-lite"/>
    </source>
</evidence>
<evidence type="ECO:0000256" key="2">
    <source>
        <dbReference type="SAM" id="Phobius"/>
    </source>
</evidence>
<feature type="compositionally biased region" description="Low complexity" evidence="1">
    <location>
        <begin position="156"/>
        <end position="189"/>
    </location>
</feature>
<dbReference type="EMBL" id="NIBQ01000003">
    <property type="protein sequence ID" value="OUZ30421.1"/>
    <property type="molecule type" value="Genomic_DNA"/>
</dbReference>
<dbReference type="Gene3D" id="1.10.260.40">
    <property type="entry name" value="lambda repressor-like DNA-binding domains"/>
    <property type="match status" value="1"/>
</dbReference>
<proteinExistence type="predicted"/>
<dbReference type="CDD" id="cd00093">
    <property type="entry name" value="HTH_XRE"/>
    <property type="match status" value="1"/>
</dbReference>
<name>A0A200J0S6_9ENTE</name>